<reference evidence="8 9" key="1">
    <citation type="submission" date="2019-03" db="EMBL/GenBank/DDBJ databases">
        <title>Genomic Encyclopedia of Type Strains, Phase IV (KMG-IV): sequencing the most valuable type-strain genomes for metagenomic binning, comparative biology and taxonomic classification.</title>
        <authorList>
            <person name="Goeker M."/>
        </authorList>
    </citation>
    <scope>NUCLEOTIDE SEQUENCE [LARGE SCALE GENOMIC DNA]</scope>
    <source>
        <strain evidence="8 9">DSM 11603</strain>
    </source>
</reference>
<evidence type="ECO:0000256" key="5">
    <source>
        <dbReference type="PROSITE-ProRule" id="PRU10137"/>
    </source>
</evidence>
<gene>
    <name evidence="8" type="ORF">DES43_1331</name>
</gene>
<dbReference type="Gene3D" id="3.40.50.1390">
    <property type="entry name" value="Resolvase, N-terminal catalytic domain"/>
    <property type="match status" value="1"/>
</dbReference>
<sequence length="250" mass="27122">MMTPAIYVRVSTTCQAEADLSLSDQVAQCRRYCEQRGWEVVETFTEPGASAFDDDRPAFQEMICKAMRAERPLDFVVVHSLSRFSRYSLHSEFYIRRLRKAGVELVSVTQDLGQDSGGGPHRPNGSSSRCQQSLMSGPSTLCRACSRAVTRSVSLHASSTDPRSLPASPAVAIAVPVSCSTQARAAPIAITAAPKRCARAQWLARDCASAWIGSITSLPRKSPGSCSSPTTPPASRRLCQIRQRTLRSAT</sequence>
<dbReference type="InterPro" id="IPR036162">
    <property type="entry name" value="Resolvase-like_N_sf"/>
</dbReference>
<dbReference type="CDD" id="cd00338">
    <property type="entry name" value="Ser_Recombinase"/>
    <property type="match status" value="1"/>
</dbReference>
<dbReference type="AlphaFoldDB" id="A0A4R6Y7V9"/>
<evidence type="ECO:0000256" key="6">
    <source>
        <dbReference type="SAM" id="MobiDB-lite"/>
    </source>
</evidence>
<dbReference type="EMBL" id="SNZF01000033">
    <property type="protein sequence ID" value="TDR31443.1"/>
    <property type="molecule type" value="Genomic_DNA"/>
</dbReference>
<proteinExistence type="predicted"/>
<dbReference type="GO" id="GO:0000150">
    <property type="term" value="F:DNA strand exchange activity"/>
    <property type="evidence" value="ECO:0007669"/>
    <property type="project" value="InterPro"/>
</dbReference>
<dbReference type="PANTHER" id="PTHR30461">
    <property type="entry name" value="DNA-INVERTASE FROM LAMBDOID PROPHAGE"/>
    <property type="match status" value="1"/>
</dbReference>
<evidence type="ECO:0000259" key="7">
    <source>
        <dbReference type="PROSITE" id="PS51736"/>
    </source>
</evidence>
<dbReference type="SUPFAM" id="SSF53041">
    <property type="entry name" value="Resolvase-like"/>
    <property type="match status" value="1"/>
</dbReference>
<keyword evidence="1" id="KW-0229">DNA integration</keyword>
<comment type="caution">
    <text evidence="8">The sequence shown here is derived from an EMBL/GenBank/DDBJ whole genome shotgun (WGS) entry which is preliminary data.</text>
</comment>
<dbReference type="PROSITE" id="PS00397">
    <property type="entry name" value="RECOMBINASES_1"/>
    <property type="match status" value="1"/>
</dbReference>
<accession>A0A4R6Y7V9</accession>
<dbReference type="SMART" id="SM00857">
    <property type="entry name" value="Resolvase"/>
    <property type="match status" value="1"/>
</dbReference>
<organism evidence="8 9">
    <name type="scientific">Aquamicrobium defluvii</name>
    <dbReference type="NCBI Taxonomy" id="69279"/>
    <lineage>
        <taxon>Bacteria</taxon>
        <taxon>Pseudomonadati</taxon>
        <taxon>Pseudomonadota</taxon>
        <taxon>Alphaproteobacteria</taxon>
        <taxon>Hyphomicrobiales</taxon>
        <taxon>Phyllobacteriaceae</taxon>
        <taxon>Aquamicrobium</taxon>
    </lineage>
</organism>
<dbReference type="OrthoDB" id="9791494at2"/>
<feature type="active site" description="O-(5'-phospho-DNA)-serine intermediate" evidence="4 5">
    <location>
        <position position="11"/>
    </location>
</feature>
<protein>
    <submittedName>
        <fullName evidence="8">Resolvase-like protein</fullName>
    </submittedName>
</protein>
<keyword evidence="2" id="KW-0238">DNA-binding</keyword>
<dbReference type="InterPro" id="IPR006118">
    <property type="entry name" value="Recombinase_CS"/>
</dbReference>
<feature type="domain" description="Resolvase/invertase-type recombinase catalytic" evidence="7">
    <location>
        <begin position="3"/>
        <end position="161"/>
    </location>
</feature>
<feature type="compositionally biased region" description="Polar residues" evidence="6">
    <location>
        <begin position="124"/>
        <end position="134"/>
    </location>
</feature>
<dbReference type="Pfam" id="PF00239">
    <property type="entry name" value="Resolvase"/>
    <property type="match status" value="1"/>
</dbReference>
<evidence type="ECO:0000256" key="2">
    <source>
        <dbReference type="ARBA" id="ARBA00023125"/>
    </source>
</evidence>
<dbReference type="PANTHER" id="PTHR30461:SF23">
    <property type="entry name" value="DNA RECOMBINASE-RELATED"/>
    <property type="match status" value="1"/>
</dbReference>
<feature type="region of interest" description="Disordered" evidence="6">
    <location>
        <begin position="111"/>
        <end position="134"/>
    </location>
</feature>
<evidence type="ECO:0000256" key="4">
    <source>
        <dbReference type="PIRSR" id="PIRSR606118-50"/>
    </source>
</evidence>
<evidence type="ECO:0000256" key="1">
    <source>
        <dbReference type="ARBA" id="ARBA00022908"/>
    </source>
</evidence>
<dbReference type="InterPro" id="IPR050639">
    <property type="entry name" value="SSR_resolvase"/>
</dbReference>
<keyword evidence="9" id="KW-1185">Reference proteome</keyword>
<evidence type="ECO:0000313" key="8">
    <source>
        <dbReference type="EMBL" id="TDR31443.1"/>
    </source>
</evidence>
<dbReference type="Proteomes" id="UP000294958">
    <property type="component" value="Unassembled WGS sequence"/>
</dbReference>
<dbReference type="InterPro" id="IPR006119">
    <property type="entry name" value="Resolv_N"/>
</dbReference>
<dbReference type="GO" id="GO:0003677">
    <property type="term" value="F:DNA binding"/>
    <property type="evidence" value="ECO:0007669"/>
    <property type="project" value="UniProtKB-KW"/>
</dbReference>
<name>A0A4R6Y7V9_9HYPH</name>
<dbReference type="PROSITE" id="PS51736">
    <property type="entry name" value="RECOMBINASES_3"/>
    <property type="match status" value="1"/>
</dbReference>
<keyword evidence="3" id="KW-0233">DNA recombination</keyword>
<dbReference type="GO" id="GO:0015074">
    <property type="term" value="P:DNA integration"/>
    <property type="evidence" value="ECO:0007669"/>
    <property type="project" value="UniProtKB-KW"/>
</dbReference>
<evidence type="ECO:0000313" key="9">
    <source>
        <dbReference type="Proteomes" id="UP000294958"/>
    </source>
</evidence>
<evidence type="ECO:0000256" key="3">
    <source>
        <dbReference type="ARBA" id="ARBA00023172"/>
    </source>
</evidence>